<evidence type="ECO:0000256" key="3">
    <source>
        <dbReference type="ARBA" id="ARBA00012759"/>
    </source>
</evidence>
<dbReference type="InterPro" id="IPR038765">
    <property type="entry name" value="Papain-like_cys_pep_sf"/>
</dbReference>
<dbReference type="InterPro" id="IPR003323">
    <property type="entry name" value="OTU_dom"/>
</dbReference>
<dbReference type="EMBL" id="BLKM01000870">
    <property type="protein sequence ID" value="GFG39147.1"/>
    <property type="molecule type" value="Genomic_DNA"/>
</dbReference>
<gene>
    <name evidence="9" type="ORF">Cfor_06455</name>
</gene>
<dbReference type="Gene3D" id="1.20.1300.20">
    <property type="entry name" value="Peptidase C65 Otubain, subdomain 2"/>
    <property type="match status" value="1"/>
</dbReference>
<dbReference type="InterPro" id="IPR042467">
    <property type="entry name" value="Peptidase_C65_otubain_sub2"/>
</dbReference>
<proteinExistence type="inferred from homology"/>
<keyword evidence="7" id="KW-0788">Thiol protease</keyword>
<protein>
    <recommendedName>
        <fullName evidence="3">ubiquitinyl hydrolase 1</fullName>
        <ecNumber evidence="3">3.4.19.12</ecNumber>
    </recommendedName>
</protein>
<dbReference type="GO" id="GO:0006508">
    <property type="term" value="P:proteolysis"/>
    <property type="evidence" value="ECO:0007669"/>
    <property type="project" value="UniProtKB-KW"/>
</dbReference>
<dbReference type="GO" id="GO:0005634">
    <property type="term" value="C:nucleus"/>
    <property type="evidence" value="ECO:0007669"/>
    <property type="project" value="TreeGrafter"/>
</dbReference>
<evidence type="ECO:0000256" key="4">
    <source>
        <dbReference type="ARBA" id="ARBA00022670"/>
    </source>
</evidence>
<dbReference type="EC" id="3.4.19.12" evidence="3"/>
<reference evidence="10" key="1">
    <citation type="submission" date="2020-01" db="EMBL/GenBank/DDBJ databases">
        <title>Draft genome sequence of the Termite Coptotermes fromosanus.</title>
        <authorList>
            <person name="Itakura S."/>
            <person name="Yosikawa Y."/>
            <person name="Umezawa K."/>
        </authorList>
    </citation>
    <scope>NUCLEOTIDE SEQUENCE [LARGE SCALE GENOMIC DNA]</scope>
</reference>
<comment type="caution">
    <text evidence="9">The sequence shown here is derived from an EMBL/GenBank/DDBJ whole genome shotgun (WGS) entry which is preliminary data.</text>
</comment>
<dbReference type="FunCoup" id="A0A6L2QBC6">
    <property type="interactions" value="2233"/>
</dbReference>
<dbReference type="PANTHER" id="PTHR12931">
    <property type="entry name" value="UBIQUITIN THIOLESTERASE PROTEIN OTUB"/>
    <property type="match status" value="1"/>
</dbReference>
<keyword evidence="10" id="KW-1185">Reference proteome</keyword>
<comment type="similarity">
    <text evidence="2">Belongs to the peptidase C65 family.</text>
</comment>
<sequence length="373" mass="42182">MHPCCVYGSPGEPCAMLHCSRGLWCICSLSYGSDVVGITTYSTKCRNVKILQQLSFRLFVVKPYAAVVVTCYKQGDNSLKHKCSQALLPTDLSATTIGVCGAYLSRLALVGAVTRGSNFVLIGVNQDELIMQQQRQIEKEISETTALVGDMEGLESLQDEYAGDDIYCQKVQDLAGKYKSMRRTRPDGNCFYRAFSYAYLEQLLDNREEYNRFRDLAAKSKENLVALGFPQFTVEDFHDTFMEVIDYVGQGPSTFSQMDLHKVFNDQGYSDYIVVYLRLITSGQLQRDSEFYQHFIEGDRSVADFCHQEVEPMYKESDHIHIIALSAALNVGVRVRYMDRGEASEVIAHDFPEGSQPAVHLLYRPGHYDILYP</sequence>
<dbReference type="InterPro" id="IPR019400">
    <property type="entry name" value="Peptidase_C65_otubain"/>
</dbReference>
<accession>A0A6L2QBC6</accession>
<dbReference type="PANTHER" id="PTHR12931:SF15">
    <property type="entry name" value="UBIQUITIN THIOESTERASE OTUBAIN-LIKE"/>
    <property type="match status" value="1"/>
</dbReference>
<dbReference type="Pfam" id="PF10275">
    <property type="entry name" value="Peptidase_C65"/>
    <property type="match status" value="1"/>
</dbReference>
<feature type="domain" description="OTU" evidence="8">
    <location>
        <begin position="179"/>
        <end position="373"/>
    </location>
</feature>
<dbReference type="PROSITE" id="PS50802">
    <property type="entry name" value="OTU"/>
    <property type="match status" value="1"/>
</dbReference>
<evidence type="ECO:0000259" key="8">
    <source>
        <dbReference type="PROSITE" id="PS50802"/>
    </source>
</evidence>
<organism evidence="9 10">
    <name type="scientific">Coptotermes formosanus</name>
    <name type="common">Formosan subterranean termite</name>
    <dbReference type="NCBI Taxonomy" id="36987"/>
    <lineage>
        <taxon>Eukaryota</taxon>
        <taxon>Metazoa</taxon>
        <taxon>Ecdysozoa</taxon>
        <taxon>Arthropoda</taxon>
        <taxon>Hexapoda</taxon>
        <taxon>Insecta</taxon>
        <taxon>Pterygota</taxon>
        <taxon>Neoptera</taxon>
        <taxon>Polyneoptera</taxon>
        <taxon>Dictyoptera</taxon>
        <taxon>Blattodea</taxon>
        <taxon>Blattoidea</taxon>
        <taxon>Termitoidae</taxon>
        <taxon>Rhinotermitidae</taxon>
        <taxon>Coptotermes</taxon>
    </lineage>
</organism>
<dbReference type="CDD" id="cd22763">
    <property type="entry name" value="OTUB1"/>
    <property type="match status" value="1"/>
</dbReference>
<dbReference type="GO" id="GO:0004843">
    <property type="term" value="F:cysteine-type deubiquitinase activity"/>
    <property type="evidence" value="ECO:0007669"/>
    <property type="project" value="UniProtKB-EC"/>
</dbReference>
<evidence type="ECO:0000256" key="7">
    <source>
        <dbReference type="ARBA" id="ARBA00022807"/>
    </source>
</evidence>
<dbReference type="SUPFAM" id="SSF54001">
    <property type="entry name" value="Cysteine proteinases"/>
    <property type="match status" value="1"/>
</dbReference>
<name>A0A6L2QBC6_COPFO</name>
<evidence type="ECO:0000313" key="9">
    <source>
        <dbReference type="EMBL" id="GFG39147.1"/>
    </source>
</evidence>
<keyword evidence="4" id="KW-0645">Protease</keyword>
<dbReference type="AlphaFoldDB" id="A0A6L2QBC6"/>
<keyword evidence="6" id="KW-0378">Hydrolase</keyword>
<keyword evidence="5" id="KW-0833">Ubl conjugation pathway</keyword>
<evidence type="ECO:0000256" key="6">
    <source>
        <dbReference type="ARBA" id="ARBA00022801"/>
    </source>
</evidence>
<evidence type="ECO:0000313" key="10">
    <source>
        <dbReference type="Proteomes" id="UP000502823"/>
    </source>
</evidence>
<dbReference type="GO" id="GO:0071108">
    <property type="term" value="P:protein K48-linked deubiquitination"/>
    <property type="evidence" value="ECO:0007669"/>
    <property type="project" value="TreeGrafter"/>
</dbReference>
<dbReference type="Gene3D" id="3.30.200.60">
    <property type="entry name" value="Peptidase C65 Otubain, subdomain 1"/>
    <property type="match status" value="1"/>
</dbReference>
<dbReference type="GO" id="GO:0043130">
    <property type="term" value="F:ubiquitin binding"/>
    <property type="evidence" value="ECO:0007669"/>
    <property type="project" value="TreeGrafter"/>
</dbReference>
<dbReference type="InterPro" id="IPR042468">
    <property type="entry name" value="Peptidase_C65_otubain_sub1"/>
</dbReference>
<comment type="catalytic activity">
    <reaction evidence="1">
        <text>Thiol-dependent hydrolysis of ester, thioester, amide, peptide and isopeptide bonds formed by the C-terminal Gly of ubiquitin (a 76-residue protein attached to proteins as an intracellular targeting signal).</text>
        <dbReference type="EC" id="3.4.19.12"/>
    </reaction>
</comment>
<evidence type="ECO:0000256" key="5">
    <source>
        <dbReference type="ARBA" id="ARBA00022786"/>
    </source>
</evidence>
<dbReference type="Proteomes" id="UP000502823">
    <property type="component" value="Unassembled WGS sequence"/>
</dbReference>
<dbReference type="OrthoDB" id="18915at2759"/>
<dbReference type="FunFam" id="1.20.1300.20:FF:000001">
    <property type="entry name" value="Ubiquitin thioesterase OTUB1"/>
    <property type="match status" value="1"/>
</dbReference>
<evidence type="ECO:0000256" key="2">
    <source>
        <dbReference type="ARBA" id="ARBA00006579"/>
    </source>
</evidence>
<dbReference type="InParanoid" id="A0A6L2QBC6"/>
<evidence type="ECO:0000256" key="1">
    <source>
        <dbReference type="ARBA" id="ARBA00000707"/>
    </source>
</evidence>